<dbReference type="InterPro" id="IPR053973">
    <property type="entry name" value="ERMP1-like_C"/>
</dbReference>
<evidence type="ECO:0000256" key="9">
    <source>
        <dbReference type="ARBA" id="ARBA00022833"/>
    </source>
</evidence>
<evidence type="ECO:0000256" key="7">
    <source>
        <dbReference type="ARBA" id="ARBA00022801"/>
    </source>
</evidence>
<feature type="transmembrane region" description="Helical" evidence="16">
    <location>
        <begin position="549"/>
        <end position="567"/>
    </location>
</feature>
<evidence type="ECO:0000259" key="19">
    <source>
        <dbReference type="Pfam" id="PF22249"/>
    </source>
</evidence>
<proteinExistence type="inferred from homology"/>
<evidence type="ECO:0000256" key="5">
    <source>
        <dbReference type="ARBA" id="ARBA00022692"/>
    </source>
</evidence>
<feature type="domain" description="Endoplasmic reticulum metallopeptidase 1/1-A TM" evidence="19">
    <location>
        <begin position="442"/>
        <end position="661"/>
    </location>
</feature>
<feature type="transmembrane region" description="Helical" evidence="16">
    <location>
        <begin position="618"/>
        <end position="639"/>
    </location>
</feature>
<feature type="transmembrane region" description="Helical" evidence="16">
    <location>
        <begin position="646"/>
        <end position="669"/>
    </location>
</feature>
<evidence type="ECO:0000256" key="15">
    <source>
        <dbReference type="SAM" id="MobiDB-lite"/>
    </source>
</evidence>
<evidence type="ECO:0000259" key="17">
    <source>
        <dbReference type="Pfam" id="PF04389"/>
    </source>
</evidence>
<evidence type="ECO:0000313" key="21">
    <source>
        <dbReference type="Proteomes" id="UP000694620"/>
    </source>
</evidence>
<evidence type="ECO:0000256" key="2">
    <source>
        <dbReference type="ARBA" id="ARBA00004477"/>
    </source>
</evidence>
<dbReference type="InterPro" id="IPR045175">
    <property type="entry name" value="M28_fam"/>
</dbReference>
<keyword evidence="4" id="KW-0645">Protease</keyword>
<organism evidence="20 21">
    <name type="scientific">Erpetoichthys calabaricus</name>
    <name type="common">Rope fish</name>
    <name type="synonym">Calamoichthys calabaricus</name>
    <dbReference type="NCBI Taxonomy" id="27687"/>
    <lineage>
        <taxon>Eukaryota</taxon>
        <taxon>Metazoa</taxon>
        <taxon>Chordata</taxon>
        <taxon>Craniata</taxon>
        <taxon>Vertebrata</taxon>
        <taxon>Euteleostomi</taxon>
        <taxon>Actinopterygii</taxon>
        <taxon>Polypteriformes</taxon>
        <taxon>Polypteridae</taxon>
        <taxon>Erpetoichthys</taxon>
    </lineage>
</organism>
<keyword evidence="10 16" id="KW-1133">Transmembrane helix</keyword>
<keyword evidence="7" id="KW-0378">Hydrolase</keyword>
<dbReference type="InterPro" id="IPR048024">
    <property type="entry name" value="Fxna-like_M28_dom"/>
</dbReference>
<sequence length="895" mass="100486">MRAFPKTMANSSIVRRTRRVAADSVMELSPLQDGGEDTEGDDDNNLEDRKSPRNRSCSLKRILASIVKEILVVLPLPVFLLLLWALVQFSVRQLLVWRSPGEFNAEIARKHLDSITAFGPRPVGSPENEILTVNYLLSQIEFIRQESNQTAHTITVDVQRPTGYRNSGYFINYYDNITNIVVKLEPRGGEGAQHAVLANCHFDSAPNSPGASDDAVSCSIMLEILRSLSNQSAPLTHAILFLFNGAEESGLQASHGFITQHPWAKLVRAFINLEASGVGGKEIVFQIGPNSPWLVKAYALAAVHPFASVVGQDIFQSGAIPSTTDFIIFTKHGHIPGIDMAFIENGYLYHTRFDTANRILTESIQRAGDNILAVIKHLATSNELSASIQYQHDSMVYFDLLGVYLVAYPARTGTIINCIVAVVTFIYLINRMFLPKDNGGRYWQSFLYGTFVTVITWGITTGVSVLVAVIVTATGRAMFWYNHFYAAVFLYGSASVTVLQLMVFLEKNWCCGPHHKMNRFFLAELYFDVSLMLWSLALVYLTVKGWCSAYVPLMMVVFPLSTKLFCCHSFTQCGSTVKYLLGLSLPYMHITFLIWLVFESFCAILGRSVGDVSPDIVMAFLTTGSTLILATYLVPFFYLCKCTKRILFLCVSVFVVMGVLVLCGAFFPYSSDPASPRPKRIFLQHTTRTIHDLTGQVVTKNSGVWITSMDYTGMDHVTPHIPEINDSIRADCRSTAHVCNFACLLFPITAQWYLPAPEVHPKHALNLTLLNRHETPWGTTNLTFEVLGPSHLFLHLETQNGAQLKNWTFTQGWRWFWGKQVLIVYRGLSSSAWHFWLEMKVTETNSEEGIISITVISQYLHGDDQNTDMLKDLLQRFPDWSFPSHSVSTCHFFVF</sequence>
<dbReference type="GO" id="GO:0006508">
    <property type="term" value="P:proteolysis"/>
    <property type="evidence" value="ECO:0007669"/>
    <property type="project" value="UniProtKB-KW"/>
</dbReference>
<feature type="transmembrane region" description="Helical" evidence="16">
    <location>
        <begin position="70"/>
        <end position="91"/>
    </location>
</feature>
<feature type="transmembrane region" description="Helical" evidence="16">
    <location>
        <begin position="525"/>
        <end position="543"/>
    </location>
</feature>
<dbReference type="GeneTree" id="ENSGT00530000063839"/>
<evidence type="ECO:0000256" key="12">
    <source>
        <dbReference type="ARBA" id="ARBA00023136"/>
    </source>
</evidence>
<evidence type="ECO:0000256" key="3">
    <source>
        <dbReference type="ARBA" id="ARBA00010918"/>
    </source>
</evidence>
<keyword evidence="8" id="KW-0256">Endoplasmic reticulum</keyword>
<evidence type="ECO:0000259" key="18">
    <source>
        <dbReference type="Pfam" id="PF22248"/>
    </source>
</evidence>
<protein>
    <recommendedName>
        <fullName evidence="14">Endoplasmic reticulum metallopeptidase 1</fullName>
    </recommendedName>
</protein>
<keyword evidence="13" id="KW-0325">Glycoprotein</keyword>
<accession>A0A8C4S0Y7</accession>
<evidence type="ECO:0000256" key="1">
    <source>
        <dbReference type="ARBA" id="ARBA00001947"/>
    </source>
</evidence>
<evidence type="ECO:0000256" key="13">
    <source>
        <dbReference type="ARBA" id="ARBA00023180"/>
    </source>
</evidence>
<name>A0A8C4S0Y7_ERPCA</name>
<dbReference type="InterPro" id="IPR007484">
    <property type="entry name" value="Peptidase_M28"/>
</dbReference>
<dbReference type="Proteomes" id="UP000694620">
    <property type="component" value="Chromosome 7"/>
</dbReference>
<dbReference type="GO" id="GO:0005789">
    <property type="term" value="C:endoplasmic reticulum membrane"/>
    <property type="evidence" value="ECO:0007669"/>
    <property type="project" value="UniProtKB-SubCell"/>
</dbReference>
<feature type="compositionally biased region" description="Acidic residues" evidence="15">
    <location>
        <begin position="34"/>
        <end position="45"/>
    </location>
</feature>
<dbReference type="AlphaFoldDB" id="A0A8C4S0Y7"/>
<dbReference type="Pfam" id="PF22249">
    <property type="entry name" value="ERMP1-TM"/>
    <property type="match status" value="1"/>
</dbReference>
<keyword evidence="11" id="KW-0482">Metalloprotease</keyword>
<feature type="domain" description="Peptidase M28" evidence="17">
    <location>
        <begin position="179"/>
        <end position="374"/>
    </location>
</feature>
<dbReference type="FunFam" id="3.40.630.10:FF:000008">
    <property type="entry name" value="Endoplasmic reticulum metallopeptidase 1"/>
    <property type="match status" value="1"/>
</dbReference>
<evidence type="ECO:0000256" key="10">
    <source>
        <dbReference type="ARBA" id="ARBA00022989"/>
    </source>
</evidence>
<evidence type="ECO:0000313" key="20">
    <source>
        <dbReference type="Ensembl" id="ENSECRP00000009931.1"/>
    </source>
</evidence>
<evidence type="ECO:0000256" key="6">
    <source>
        <dbReference type="ARBA" id="ARBA00022723"/>
    </source>
</evidence>
<comment type="subcellular location">
    <subcellularLocation>
        <location evidence="2">Endoplasmic reticulum membrane</location>
        <topology evidence="2">Multi-pass membrane protein</topology>
    </subcellularLocation>
</comment>
<dbReference type="Ensembl" id="ENSECRT00000010096.1">
    <property type="protein sequence ID" value="ENSECRP00000009931.1"/>
    <property type="gene ID" value="ENSECRG00000006600.1"/>
</dbReference>
<evidence type="ECO:0000256" key="8">
    <source>
        <dbReference type="ARBA" id="ARBA00022824"/>
    </source>
</evidence>
<evidence type="ECO:0000256" key="4">
    <source>
        <dbReference type="ARBA" id="ARBA00022670"/>
    </source>
</evidence>
<feature type="transmembrane region" description="Helical" evidence="16">
    <location>
        <begin position="483"/>
        <end position="505"/>
    </location>
</feature>
<comment type="cofactor">
    <cofactor evidence="1">
        <name>Zn(2+)</name>
        <dbReference type="ChEBI" id="CHEBI:29105"/>
    </cofactor>
</comment>
<gene>
    <name evidence="20" type="primary">ERMP1</name>
</gene>
<dbReference type="GO" id="GO:0008235">
    <property type="term" value="F:metalloexopeptidase activity"/>
    <property type="evidence" value="ECO:0007669"/>
    <property type="project" value="InterPro"/>
</dbReference>
<keyword evidence="5 16" id="KW-0812">Transmembrane</keyword>
<dbReference type="InterPro" id="IPR053974">
    <property type="entry name" value="ERMP1_1-A_TM"/>
</dbReference>
<dbReference type="PANTHER" id="PTHR12147">
    <property type="entry name" value="METALLOPEPTIDASE M28 FAMILY MEMBER"/>
    <property type="match status" value="1"/>
</dbReference>
<feature type="transmembrane region" description="Helical" evidence="16">
    <location>
        <begin position="579"/>
        <end position="598"/>
    </location>
</feature>
<evidence type="ECO:0000256" key="16">
    <source>
        <dbReference type="SAM" id="Phobius"/>
    </source>
</evidence>
<feature type="transmembrane region" description="Helical" evidence="16">
    <location>
        <begin position="414"/>
        <end position="434"/>
    </location>
</feature>
<keyword evidence="6" id="KW-0479">Metal-binding</keyword>
<reference evidence="20" key="2">
    <citation type="submission" date="2025-08" db="UniProtKB">
        <authorList>
            <consortium name="Ensembl"/>
        </authorList>
    </citation>
    <scope>IDENTIFICATION</scope>
</reference>
<dbReference type="Pfam" id="PF22248">
    <property type="entry name" value="ERMP1_C"/>
    <property type="match status" value="1"/>
</dbReference>
<evidence type="ECO:0000256" key="11">
    <source>
        <dbReference type="ARBA" id="ARBA00023049"/>
    </source>
</evidence>
<reference evidence="20" key="3">
    <citation type="submission" date="2025-09" db="UniProtKB">
        <authorList>
            <consortium name="Ensembl"/>
        </authorList>
    </citation>
    <scope>IDENTIFICATION</scope>
</reference>
<dbReference type="GO" id="GO:0046872">
    <property type="term" value="F:metal ion binding"/>
    <property type="evidence" value="ECO:0007669"/>
    <property type="project" value="UniProtKB-KW"/>
</dbReference>
<keyword evidence="21" id="KW-1185">Reference proteome</keyword>
<keyword evidence="9" id="KW-0862">Zinc</keyword>
<evidence type="ECO:0000256" key="14">
    <source>
        <dbReference type="ARBA" id="ARBA00070956"/>
    </source>
</evidence>
<dbReference type="CDD" id="cd03875">
    <property type="entry name" value="M28_Fxna_like"/>
    <property type="match status" value="1"/>
</dbReference>
<reference evidence="20" key="1">
    <citation type="submission" date="2021-06" db="EMBL/GenBank/DDBJ databases">
        <authorList>
            <consortium name="Wellcome Sanger Institute Data Sharing"/>
        </authorList>
    </citation>
    <scope>NUCLEOTIDE SEQUENCE [LARGE SCALE GENOMIC DNA]</scope>
</reference>
<feature type="domain" description="Endoplasmic reticulum metallopeptidase 1-like C-terminal" evidence="18">
    <location>
        <begin position="676"/>
        <end position="892"/>
    </location>
</feature>
<feature type="transmembrane region" description="Helical" evidence="16">
    <location>
        <begin position="446"/>
        <end position="471"/>
    </location>
</feature>
<feature type="region of interest" description="Disordered" evidence="15">
    <location>
        <begin position="27"/>
        <end position="52"/>
    </location>
</feature>
<dbReference type="PANTHER" id="PTHR12147:SF22">
    <property type="entry name" value="ENDOPLASMIC RETICULUM METALLOPEPTIDASE 1"/>
    <property type="match status" value="1"/>
</dbReference>
<comment type="similarity">
    <text evidence="3">Belongs to the peptidase M28 family.</text>
</comment>
<dbReference type="SUPFAM" id="SSF53187">
    <property type="entry name" value="Zn-dependent exopeptidases"/>
    <property type="match status" value="1"/>
</dbReference>
<dbReference type="Gene3D" id="3.40.630.10">
    <property type="entry name" value="Zn peptidases"/>
    <property type="match status" value="1"/>
</dbReference>
<keyword evidence="12 16" id="KW-0472">Membrane</keyword>
<dbReference type="Pfam" id="PF04389">
    <property type="entry name" value="Peptidase_M28"/>
    <property type="match status" value="1"/>
</dbReference>